<gene>
    <name evidence="4" type="ORF">IAC77_02080</name>
</gene>
<comment type="similarity">
    <text evidence="2 3">Belongs to the LOG family.</text>
</comment>
<dbReference type="GO" id="GO:0008714">
    <property type="term" value="F:AMP nucleosidase activity"/>
    <property type="evidence" value="ECO:0007669"/>
    <property type="project" value="UniProtKB-EC"/>
</dbReference>
<evidence type="ECO:0000256" key="3">
    <source>
        <dbReference type="RuleBase" id="RU363015"/>
    </source>
</evidence>
<accession>A0A940DGI2</accession>
<dbReference type="EC" id="3.2.2.n1" evidence="3"/>
<dbReference type="InterPro" id="IPR031100">
    <property type="entry name" value="LOG_fam"/>
</dbReference>
<evidence type="ECO:0000256" key="1">
    <source>
        <dbReference type="ARBA" id="ARBA00000274"/>
    </source>
</evidence>
<dbReference type="InterPro" id="IPR005269">
    <property type="entry name" value="LOG"/>
</dbReference>
<sequence length="185" mass="20174">MSGKLKSIAVYCGHQFGTDSRFAVDAAAIGEFLGRNKIRMVFGGGNVGLMGTVATAALDAGGHVIGVSTNNVIEKQEPVHSGVEVTVVDGVNERKQKMFELSDAFIILPGGIGTLNELTDIMTMQQIGESKKPLFFLNTAGFWIPFVRLFIHMQKSGFIETIHDYNIHGANTVDDLIKRILKYEN</sequence>
<name>A0A940DGI2_9PROT</name>
<dbReference type="PANTHER" id="PTHR31223:SF70">
    <property type="entry name" value="LOG FAMILY PROTEIN YJL055W"/>
    <property type="match status" value="1"/>
</dbReference>
<evidence type="ECO:0000256" key="2">
    <source>
        <dbReference type="ARBA" id="ARBA00006763"/>
    </source>
</evidence>
<comment type="catalytic activity">
    <reaction evidence="1">
        <text>AMP + H2O = D-ribose 5-phosphate + adenine</text>
        <dbReference type="Rhea" id="RHEA:20129"/>
        <dbReference type="ChEBI" id="CHEBI:15377"/>
        <dbReference type="ChEBI" id="CHEBI:16708"/>
        <dbReference type="ChEBI" id="CHEBI:78346"/>
        <dbReference type="ChEBI" id="CHEBI:456215"/>
        <dbReference type="EC" id="3.2.2.4"/>
    </reaction>
</comment>
<dbReference type="NCBIfam" id="TIGR00730">
    <property type="entry name" value="Rossman fold protein, TIGR00730 family"/>
    <property type="match status" value="1"/>
</dbReference>
<protein>
    <recommendedName>
        <fullName evidence="3">Cytokinin riboside 5'-monophosphate phosphoribohydrolase</fullName>
        <ecNumber evidence="3">3.2.2.n1</ecNumber>
    </recommendedName>
</protein>
<reference evidence="4" key="1">
    <citation type="submission" date="2020-10" db="EMBL/GenBank/DDBJ databases">
        <authorList>
            <person name="Gilroy R."/>
        </authorList>
    </citation>
    <scope>NUCLEOTIDE SEQUENCE</scope>
    <source>
        <strain evidence="4">B1-16210</strain>
    </source>
</reference>
<proteinExistence type="inferred from homology"/>
<reference evidence="4" key="2">
    <citation type="journal article" date="2021" name="PeerJ">
        <title>Extensive microbial diversity within the chicken gut microbiome revealed by metagenomics and culture.</title>
        <authorList>
            <person name="Gilroy R."/>
            <person name="Ravi A."/>
            <person name="Getino M."/>
            <person name="Pursley I."/>
            <person name="Horton D.L."/>
            <person name="Alikhan N.F."/>
            <person name="Baker D."/>
            <person name="Gharbi K."/>
            <person name="Hall N."/>
            <person name="Watson M."/>
            <person name="Adriaenssens E.M."/>
            <person name="Foster-Nyarko E."/>
            <person name="Jarju S."/>
            <person name="Secka A."/>
            <person name="Antonio M."/>
            <person name="Oren A."/>
            <person name="Chaudhuri R.R."/>
            <person name="La Ragione R."/>
            <person name="Hildebrand F."/>
            <person name="Pallen M.J."/>
        </authorList>
    </citation>
    <scope>NUCLEOTIDE SEQUENCE</scope>
    <source>
        <strain evidence="4">B1-16210</strain>
    </source>
</reference>
<keyword evidence="3" id="KW-0203">Cytokinin biosynthesis</keyword>
<dbReference type="GO" id="GO:0009691">
    <property type="term" value="P:cytokinin biosynthetic process"/>
    <property type="evidence" value="ECO:0007669"/>
    <property type="project" value="UniProtKB-UniRule"/>
</dbReference>
<evidence type="ECO:0000313" key="4">
    <source>
        <dbReference type="EMBL" id="MBO8407231.1"/>
    </source>
</evidence>
<dbReference type="AlphaFoldDB" id="A0A940DGI2"/>
<dbReference type="PANTHER" id="PTHR31223">
    <property type="entry name" value="LOG FAMILY PROTEIN YJL055W"/>
    <property type="match status" value="1"/>
</dbReference>
<dbReference type="EMBL" id="JADINE010000028">
    <property type="protein sequence ID" value="MBO8407231.1"/>
    <property type="molecule type" value="Genomic_DNA"/>
</dbReference>
<dbReference type="SUPFAM" id="SSF102405">
    <property type="entry name" value="MCP/YpsA-like"/>
    <property type="match status" value="1"/>
</dbReference>
<evidence type="ECO:0000313" key="5">
    <source>
        <dbReference type="Proteomes" id="UP000721442"/>
    </source>
</evidence>
<dbReference type="Proteomes" id="UP000721442">
    <property type="component" value="Unassembled WGS sequence"/>
</dbReference>
<keyword evidence="3" id="KW-0378">Hydrolase</keyword>
<dbReference type="Gene3D" id="3.40.50.450">
    <property type="match status" value="1"/>
</dbReference>
<organism evidence="4 5">
    <name type="scientific">Candidatus Enterousia excrementavium</name>
    <dbReference type="NCBI Taxonomy" id="2840789"/>
    <lineage>
        <taxon>Bacteria</taxon>
        <taxon>Pseudomonadati</taxon>
        <taxon>Pseudomonadota</taxon>
        <taxon>Alphaproteobacteria</taxon>
        <taxon>Candidatus Enterousia</taxon>
    </lineage>
</organism>
<dbReference type="Pfam" id="PF03641">
    <property type="entry name" value="Lysine_decarbox"/>
    <property type="match status" value="1"/>
</dbReference>
<comment type="caution">
    <text evidence="4">The sequence shown here is derived from an EMBL/GenBank/DDBJ whole genome shotgun (WGS) entry which is preliminary data.</text>
</comment>
<dbReference type="GO" id="GO:0005829">
    <property type="term" value="C:cytosol"/>
    <property type="evidence" value="ECO:0007669"/>
    <property type="project" value="TreeGrafter"/>
</dbReference>